<evidence type="ECO:0000313" key="5">
    <source>
        <dbReference type="EMBL" id="MED6249443.1"/>
    </source>
</evidence>
<dbReference type="Pfam" id="PF16184">
    <property type="entry name" value="Cadherin_3"/>
    <property type="match status" value="3"/>
</dbReference>
<evidence type="ECO:0000256" key="2">
    <source>
        <dbReference type="ARBA" id="ARBA00022737"/>
    </source>
</evidence>
<keyword evidence="6" id="KW-1185">Reference proteome</keyword>
<dbReference type="InterPro" id="IPR051561">
    <property type="entry name" value="FRAS1_ECM"/>
</dbReference>
<evidence type="ECO:0000256" key="1">
    <source>
        <dbReference type="ARBA" id="ARBA00022729"/>
    </source>
</evidence>
<keyword evidence="1" id="KW-0732">Signal</keyword>
<name>A0ABU7BGL9_9TELE</name>
<evidence type="ECO:0000256" key="4">
    <source>
        <dbReference type="PROSITE-ProRule" id="PRU01201"/>
    </source>
</evidence>
<keyword evidence="3" id="KW-0325">Glycoprotein</keyword>
<keyword evidence="2" id="KW-0677">Repeat</keyword>
<evidence type="ECO:0000313" key="6">
    <source>
        <dbReference type="Proteomes" id="UP001345963"/>
    </source>
</evidence>
<reference evidence="5 6" key="1">
    <citation type="submission" date="2021-07" db="EMBL/GenBank/DDBJ databases">
        <authorList>
            <person name="Palmer J.M."/>
        </authorList>
    </citation>
    <scope>NUCLEOTIDE SEQUENCE [LARGE SCALE GENOMIC DNA]</scope>
    <source>
        <strain evidence="5 6">AT_MEX2019</strain>
        <tissue evidence="5">Muscle</tissue>
    </source>
</reference>
<organism evidence="5 6">
    <name type="scientific">Ataeniobius toweri</name>
    <dbReference type="NCBI Taxonomy" id="208326"/>
    <lineage>
        <taxon>Eukaryota</taxon>
        <taxon>Metazoa</taxon>
        <taxon>Chordata</taxon>
        <taxon>Craniata</taxon>
        <taxon>Vertebrata</taxon>
        <taxon>Euteleostomi</taxon>
        <taxon>Actinopterygii</taxon>
        <taxon>Neopterygii</taxon>
        <taxon>Teleostei</taxon>
        <taxon>Neoteleostei</taxon>
        <taxon>Acanthomorphata</taxon>
        <taxon>Ovalentaria</taxon>
        <taxon>Atherinomorphae</taxon>
        <taxon>Cyprinodontiformes</taxon>
        <taxon>Goodeidae</taxon>
        <taxon>Ataeniobius</taxon>
    </lineage>
</organism>
<proteinExistence type="predicted"/>
<feature type="repeat" description="CSPG" evidence="4">
    <location>
        <begin position="70"/>
        <end position="171"/>
    </location>
</feature>
<dbReference type="PANTHER" id="PTHR45739:SF1">
    <property type="entry name" value="EXTRACELLULAR MATRIX ORGANIZING PROTEIN FRAS1"/>
    <property type="match status" value="1"/>
</dbReference>
<gene>
    <name evidence="5" type="ORF">ATANTOWER_014181</name>
</gene>
<comment type="caution">
    <text evidence="5">The sequence shown here is derived from an EMBL/GenBank/DDBJ whole genome shotgun (WGS) entry which is preliminary data.</text>
</comment>
<dbReference type="PROSITE" id="PS51854">
    <property type="entry name" value="CSPG"/>
    <property type="match status" value="1"/>
</dbReference>
<protein>
    <submittedName>
        <fullName evidence="5">Uncharacterized protein</fullName>
    </submittedName>
</protein>
<dbReference type="EMBL" id="JAHUTI010052135">
    <property type="protein sequence ID" value="MED6249443.1"/>
    <property type="molecule type" value="Genomic_DNA"/>
</dbReference>
<dbReference type="PANTHER" id="PTHR45739">
    <property type="entry name" value="MATRIX PROTEIN, PUTATIVE-RELATED"/>
    <property type="match status" value="1"/>
</dbReference>
<evidence type="ECO:0000256" key="3">
    <source>
        <dbReference type="ARBA" id="ARBA00023180"/>
    </source>
</evidence>
<dbReference type="InterPro" id="IPR039005">
    <property type="entry name" value="CSPG_rpt"/>
</dbReference>
<sequence>MGLKQHKPTQNLSFSPGDTFTFSDVTHKVLLYRHAGLSTQDDAMSFSVSDGISMATTVVQVMVLGEAGDGPQRDPAATLSLEVGEKSSTVIRRSHLAYTDNTSPDDQIHIQLVSVPMYGILTRTYSQQEPQELREYSSFTQEDINLHRIRYITSLETGSQPVTDIFHFVVHDEDNNRLDNQMCTITITSTPRQPPVVTVQGGIKVQEGGRVLLSTNHITVSDVQTPSTDLQVWLVSPPKYGFIENTNRGEEQIGKIRKVI</sequence>
<dbReference type="Proteomes" id="UP001345963">
    <property type="component" value="Unassembled WGS sequence"/>
</dbReference>
<accession>A0ABU7BGL9</accession>